<proteinExistence type="predicted"/>
<evidence type="ECO:0000313" key="2">
    <source>
        <dbReference type="Proteomes" id="UP000562395"/>
    </source>
</evidence>
<accession>A0A7W5ZZ68</accession>
<evidence type="ECO:0000313" key="1">
    <source>
        <dbReference type="EMBL" id="MBB3862211.1"/>
    </source>
</evidence>
<dbReference type="Proteomes" id="UP000562395">
    <property type="component" value="Unassembled WGS sequence"/>
</dbReference>
<dbReference type="RefSeq" id="WP_183614711.1">
    <property type="nucleotide sequence ID" value="NZ_JACICY010000011.1"/>
</dbReference>
<keyword evidence="2" id="KW-1185">Reference proteome</keyword>
<comment type="caution">
    <text evidence="1">The sequence shown here is derived from an EMBL/GenBank/DDBJ whole genome shotgun (WGS) entry which is preliminary data.</text>
</comment>
<organism evidence="1 2">
    <name type="scientific">Novosphingobium hassiacum</name>
    <dbReference type="NCBI Taxonomy" id="173676"/>
    <lineage>
        <taxon>Bacteria</taxon>
        <taxon>Pseudomonadati</taxon>
        <taxon>Pseudomonadota</taxon>
        <taxon>Alphaproteobacteria</taxon>
        <taxon>Sphingomonadales</taxon>
        <taxon>Sphingomonadaceae</taxon>
        <taxon>Novosphingobium</taxon>
    </lineage>
</organism>
<dbReference type="EMBL" id="JACICY010000011">
    <property type="protein sequence ID" value="MBB3862211.1"/>
    <property type="molecule type" value="Genomic_DNA"/>
</dbReference>
<dbReference type="AlphaFoldDB" id="A0A7W5ZZ68"/>
<protein>
    <submittedName>
        <fullName evidence="1">Uncharacterized protein</fullName>
    </submittedName>
</protein>
<reference evidence="1 2" key="1">
    <citation type="submission" date="2020-08" db="EMBL/GenBank/DDBJ databases">
        <title>Genomic Encyclopedia of Type Strains, Phase IV (KMG-IV): sequencing the most valuable type-strain genomes for metagenomic binning, comparative biology and taxonomic classification.</title>
        <authorList>
            <person name="Goeker M."/>
        </authorList>
    </citation>
    <scope>NUCLEOTIDE SEQUENCE [LARGE SCALE GENOMIC DNA]</scope>
    <source>
        <strain evidence="1 2">DSM 14552</strain>
    </source>
</reference>
<name>A0A7W5ZZ68_9SPHN</name>
<gene>
    <name evidence="1" type="ORF">GGQ88_003509</name>
</gene>
<sequence>MVPLVIHQHGPCPARRTDAMMLDYVLRMRDAWGDCRAKLAGVRAWADALGD</sequence>